<keyword evidence="2" id="KW-1185">Reference proteome</keyword>
<comment type="caution">
    <text evidence="1">The sequence shown here is derived from an EMBL/GenBank/DDBJ whole genome shotgun (WGS) entry which is preliminary data.</text>
</comment>
<protein>
    <submittedName>
        <fullName evidence="1">Uncharacterized protein</fullName>
    </submittedName>
</protein>
<evidence type="ECO:0000313" key="2">
    <source>
        <dbReference type="Proteomes" id="UP000019753"/>
    </source>
</evidence>
<evidence type="ECO:0000313" key="1">
    <source>
        <dbReference type="EMBL" id="EYR61922.1"/>
    </source>
</evidence>
<dbReference type="AlphaFoldDB" id="A0A021VS89"/>
<gene>
    <name evidence="1" type="ORF">N866_14285</name>
</gene>
<accession>A0A021VS89</accession>
<organism evidence="1 2">
    <name type="scientific">Actinotalea ferrariae CF5-4</name>
    <dbReference type="NCBI Taxonomy" id="948458"/>
    <lineage>
        <taxon>Bacteria</taxon>
        <taxon>Bacillati</taxon>
        <taxon>Actinomycetota</taxon>
        <taxon>Actinomycetes</taxon>
        <taxon>Micrococcales</taxon>
        <taxon>Cellulomonadaceae</taxon>
        <taxon>Actinotalea</taxon>
    </lineage>
</organism>
<sequence length="72" mass="8218">MSKQKHDLGYQKRRWAEAHQGRTADVWRVGALNRLAQDLVRRGVASPVIVGKYRPSYFIDYDATNTTEGKPS</sequence>
<dbReference type="RefSeq" id="WP_034229452.1">
    <property type="nucleotide sequence ID" value="NZ_AXCW01000411.1"/>
</dbReference>
<dbReference type="Proteomes" id="UP000019753">
    <property type="component" value="Unassembled WGS sequence"/>
</dbReference>
<name>A0A021VS89_9CELL</name>
<proteinExistence type="predicted"/>
<dbReference type="EMBL" id="AXCW01000411">
    <property type="protein sequence ID" value="EYR61922.1"/>
    <property type="molecule type" value="Genomic_DNA"/>
</dbReference>
<reference evidence="1 2" key="1">
    <citation type="submission" date="2014-01" db="EMBL/GenBank/DDBJ databases">
        <title>Actinotalea ferrariae CF5-4.</title>
        <authorList>
            <person name="Chen F."/>
            <person name="Li Y."/>
            <person name="Wang G."/>
        </authorList>
    </citation>
    <scope>NUCLEOTIDE SEQUENCE [LARGE SCALE GENOMIC DNA]</scope>
    <source>
        <strain evidence="1 2">CF5-4</strain>
    </source>
</reference>